<evidence type="ECO:0000313" key="3">
    <source>
        <dbReference type="Proteomes" id="UP000324222"/>
    </source>
</evidence>
<dbReference type="Proteomes" id="UP000324222">
    <property type="component" value="Unassembled WGS sequence"/>
</dbReference>
<evidence type="ECO:0000256" key="1">
    <source>
        <dbReference type="SAM" id="MobiDB-lite"/>
    </source>
</evidence>
<dbReference type="AlphaFoldDB" id="A0A5B7CTH7"/>
<evidence type="ECO:0000313" key="2">
    <source>
        <dbReference type="EMBL" id="MPC13032.1"/>
    </source>
</evidence>
<name>A0A5B7CTH7_PORTR</name>
<comment type="caution">
    <text evidence="2">The sequence shown here is derived from an EMBL/GenBank/DDBJ whole genome shotgun (WGS) entry which is preliminary data.</text>
</comment>
<protein>
    <submittedName>
        <fullName evidence="2">Uncharacterized protein</fullName>
    </submittedName>
</protein>
<keyword evidence="3" id="KW-1185">Reference proteome</keyword>
<organism evidence="2 3">
    <name type="scientific">Portunus trituberculatus</name>
    <name type="common">Swimming crab</name>
    <name type="synonym">Neptunus trituberculatus</name>
    <dbReference type="NCBI Taxonomy" id="210409"/>
    <lineage>
        <taxon>Eukaryota</taxon>
        <taxon>Metazoa</taxon>
        <taxon>Ecdysozoa</taxon>
        <taxon>Arthropoda</taxon>
        <taxon>Crustacea</taxon>
        <taxon>Multicrustacea</taxon>
        <taxon>Malacostraca</taxon>
        <taxon>Eumalacostraca</taxon>
        <taxon>Eucarida</taxon>
        <taxon>Decapoda</taxon>
        <taxon>Pleocyemata</taxon>
        <taxon>Brachyura</taxon>
        <taxon>Eubrachyura</taxon>
        <taxon>Portunoidea</taxon>
        <taxon>Portunidae</taxon>
        <taxon>Portuninae</taxon>
        <taxon>Portunus</taxon>
    </lineage>
</organism>
<reference evidence="2 3" key="1">
    <citation type="submission" date="2019-05" db="EMBL/GenBank/DDBJ databases">
        <title>Another draft genome of Portunus trituberculatus and its Hox gene families provides insights of decapod evolution.</title>
        <authorList>
            <person name="Jeong J.-H."/>
            <person name="Song I."/>
            <person name="Kim S."/>
            <person name="Choi T."/>
            <person name="Kim D."/>
            <person name="Ryu S."/>
            <person name="Kim W."/>
        </authorList>
    </citation>
    <scope>NUCLEOTIDE SEQUENCE [LARGE SCALE GENOMIC DNA]</scope>
    <source>
        <tissue evidence="2">Muscle</tissue>
    </source>
</reference>
<dbReference type="EMBL" id="VSRR010000253">
    <property type="protein sequence ID" value="MPC13032.1"/>
    <property type="molecule type" value="Genomic_DNA"/>
</dbReference>
<accession>A0A5B7CTH7</accession>
<sequence length="168" mass="17845">MVSGGLEPFIQDHFSHTPWGITPSTGTPPPGAQLHPGHTSPQGHASTLTSGLPVYVPEALVLPSGMSGRKLLLRITGWLREAAVHRAICLAPDTWAPRGVTVSRSWTLDETRLLNAAEERGGRLITISEEGRGGQAPPSRTQAVIHSLLAQFVCFCGTCSSRPSLAKP</sequence>
<feature type="region of interest" description="Disordered" evidence="1">
    <location>
        <begin position="17"/>
        <end position="46"/>
    </location>
</feature>
<proteinExistence type="predicted"/>
<gene>
    <name evidence="2" type="ORF">E2C01_005750</name>
</gene>